<sequence>MYGENIYHPRWCFKRICESVRAFGCESTCVYRASLVLMSEVFDSQEYPQFHREGVSQIGNNSSIFSRKQIDIAPTHNSNLLQYGKDLKSQ</sequence>
<organism evidence="1 2">
    <name type="scientific">Periplaneta americana</name>
    <name type="common">American cockroach</name>
    <name type="synonym">Blatta americana</name>
    <dbReference type="NCBI Taxonomy" id="6978"/>
    <lineage>
        <taxon>Eukaryota</taxon>
        <taxon>Metazoa</taxon>
        <taxon>Ecdysozoa</taxon>
        <taxon>Arthropoda</taxon>
        <taxon>Hexapoda</taxon>
        <taxon>Insecta</taxon>
        <taxon>Pterygota</taxon>
        <taxon>Neoptera</taxon>
        <taxon>Polyneoptera</taxon>
        <taxon>Dictyoptera</taxon>
        <taxon>Blattodea</taxon>
        <taxon>Blattoidea</taxon>
        <taxon>Blattidae</taxon>
        <taxon>Blattinae</taxon>
        <taxon>Periplaneta</taxon>
    </lineage>
</organism>
<protein>
    <submittedName>
        <fullName evidence="1">Uncharacterized protein</fullName>
    </submittedName>
</protein>
<gene>
    <name evidence="1" type="ORF">ANN_08309</name>
</gene>
<evidence type="ECO:0000313" key="2">
    <source>
        <dbReference type="Proteomes" id="UP001148838"/>
    </source>
</evidence>
<reference evidence="1 2" key="1">
    <citation type="journal article" date="2022" name="Allergy">
        <title>Genome assembly and annotation of Periplaneta americana reveal a comprehensive cockroach allergen profile.</title>
        <authorList>
            <person name="Wang L."/>
            <person name="Xiong Q."/>
            <person name="Saelim N."/>
            <person name="Wang L."/>
            <person name="Nong W."/>
            <person name="Wan A.T."/>
            <person name="Shi M."/>
            <person name="Liu X."/>
            <person name="Cao Q."/>
            <person name="Hui J.H.L."/>
            <person name="Sookrung N."/>
            <person name="Leung T.F."/>
            <person name="Tungtrongchitr A."/>
            <person name="Tsui S.K.W."/>
        </authorList>
    </citation>
    <scope>NUCLEOTIDE SEQUENCE [LARGE SCALE GENOMIC DNA]</scope>
    <source>
        <strain evidence="1">PWHHKU_190912</strain>
    </source>
</reference>
<dbReference type="EMBL" id="JAJSOF020000017">
    <property type="protein sequence ID" value="KAJ4440171.1"/>
    <property type="molecule type" value="Genomic_DNA"/>
</dbReference>
<name>A0ABQ8T123_PERAM</name>
<dbReference type="Proteomes" id="UP001148838">
    <property type="component" value="Unassembled WGS sequence"/>
</dbReference>
<proteinExistence type="predicted"/>
<keyword evidence="2" id="KW-1185">Reference proteome</keyword>
<accession>A0ABQ8T123</accession>
<evidence type="ECO:0000313" key="1">
    <source>
        <dbReference type="EMBL" id="KAJ4440171.1"/>
    </source>
</evidence>
<comment type="caution">
    <text evidence="1">The sequence shown here is derived from an EMBL/GenBank/DDBJ whole genome shotgun (WGS) entry which is preliminary data.</text>
</comment>